<sequence>MSPLLNWIGNPAHTRWLETELDRILEFGRNGKVTNGFGWISNTGGIREEMGTHLWITARMVHVYAAAAVMGRPGARSLAAHGIECLTNGILRDRVNGGWFASVANEGDQVIDRKKEAYAHMFVALGAASATAADIPGARELLDLAIDAVNTHFWSDTENMCLDNWDEAFTECDDYRGGNANMHAVEAFLILHDVTHDDVWLDRSISIASLLIHKVARSNHYRVNEHFDQQWNPILDYNKDAPGDRFRAFGGTPGHWVEWGRLLVQLRATLLAEGKTPPSWLVEDAEGLFNGAVRDAWSTDGAPGFVYSVDWEGKPVIRSRIRWVIVEAIGSAYALHQVTGDAKYAAYYQEFWDYCRDYLMDYETGSWWQELNEKNEVSSLVWNGKQDIYHLLHCLLVPRLPLTPGLVPALADGLLDHI</sequence>
<name>A0A4R8WHH5_9MICO</name>
<reference evidence="3 4" key="1">
    <citation type="submission" date="2019-03" db="EMBL/GenBank/DDBJ databases">
        <title>Genomics of glacier-inhabiting Cryobacterium strains.</title>
        <authorList>
            <person name="Liu Q."/>
            <person name="Xin Y.-H."/>
        </authorList>
    </citation>
    <scope>NUCLEOTIDE SEQUENCE [LARGE SCALE GENOMIC DNA]</scope>
    <source>
        <strain evidence="3 4">RHLT2-21</strain>
    </source>
</reference>
<dbReference type="InterPro" id="IPR008928">
    <property type="entry name" value="6-hairpin_glycosidase_sf"/>
</dbReference>
<keyword evidence="2 3" id="KW-0413">Isomerase</keyword>
<accession>A0A4R8WHH5</accession>
<gene>
    <name evidence="3" type="ORF">E3O32_02845</name>
</gene>
<proteinExistence type="inferred from homology"/>
<evidence type="ECO:0000256" key="2">
    <source>
        <dbReference type="ARBA" id="ARBA00023235"/>
    </source>
</evidence>
<comment type="caution">
    <text evidence="3">The sequence shown here is derived from an EMBL/GenBank/DDBJ whole genome shotgun (WGS) entry which is preliminary data.</text>
</comment>
<dbReference type="EMBL" id="SOFM01000007">
    <property type="protein sequence ID" value="TFC07548.1"/>
    <property type="molecule type" value="Genomic_DNA"/>
</dbReference>
<dbReference type="InterPro" id="IPR012341">
    <property type="entry name" value="6hp_glycosidase-like_sf"/>
</dbReference>
<dbReference type="PANTHER" id="PTHR15108">
    <property type="entry name" value="N-ACYLGLUCOSAMINE-2-EPIMERASE"/>
    <property type="match status" value="1"/>
</dbReference>
<evidence type="ECO:0000313" key="3">
    <source>
        <dbReference type="EMBL" id="TFC07548.1"/>
    </source>
</evidence>
<comment type="similarity">
    <text evidence="1">Belongs to the N-acylglucosamine 2-epimerase family.</text>
</comment>
<dbReference type="InterPro" id="IPR010819">
    <property type="entry name" value="AGE/CE"/>
</dbReference>
<dbReference type="Gene3D" id="1.50.10.10">
    <property type="match status" value="1"/>
</dbReference>
<protein>
    <submittedName>
        <fullName evidence="3">AGE family epimerase/isomerase</fullName>
    </submittedName>
</protein>
<dbReference type="GO" id="GO:0005975">
    <property type="term" value="P:carbohydrate metabolic process"/>
    <property type="evidence" value="ECO:0007669"/>
    <property type="project" value="InterPro"/>
</dbReference>
<evidence type="ECO:0000256" key="1">
    <source>
        <dbReference type="ARBA" id="ARBA00008558"/>
    </source>
</evidence>
<organism evidence="3 4">
    <name type="scientific">Cryobacterium mannosilyticum</name>
    <dbReference type="NCBI Taxonomy" id="1259190"/>
    <lineage>
        <taxon>Bacteria</taxon>
        <taxon>Bacillati</taxon>
        <taxon>Actinomycetota</taxon>
        <taxon>Actinomycetes</taxon>
        <taxon>Micrococcales</taxon>
        <taxon>Microbacteriaceae</taxon>
        <taxon>Cryobacterium</taxon>
    </lineage>
</organism>
<keyword evidence="4" id="KW-1185">Reference proteome</keyword>
<dbReference type="GO" id="GO:0016853">
    <property type="term" value="F:isomerase activity"/>
    <property type="evidence" value="ECO:0007669"/>
    <property type="project" value="UniProtKB-KW"/>
</dbReference>
<evidence type="ECO:0000313" key="4">
    <source>
        <dbReference type="Proteomes" id="UP000297643"/>
    </source>
</evidence>
<dbReference type="AlphaFoldDB" id="A0A4R8WHH5"/>
<dbReference type="Proteomes" id="UP000297643">
    <property type="component" value="Unassembled WGS sequence"/>
</dbReference>
<dbReference type="SUPFAM" id="SSF48208">
    <property type="entry name" value="Six-hairpin glycosidases"/>
    <property type="match status" value="1"/>
</dbReference>
<dbReference type="Pfam" id="PF07221">
    <property type="entry name" value="GlcNAc_2-epim"/>
    <property type="match status" value="1"/>
</dbReference>